<evidence type="ECO:0000313" key="4">
    <source>
        <dbReference type="EMBL" id="KAH0556983.1"/>
    </source>
</evidence>
<sequence>MPGIFISSLLFASLFLFGQSIDTRAKQKCHRILYPPSEIPHTNRRFEIPQKVLKTEDGRINPILPAPPLFGKPISQEGRAKWIVKCNSEQAGYECSKAVDGSDRTFWHAEVDTTGQQLNPWPLTIDIDLRAVKNVNAISMKPRLNVANQGIVAGHMVYLSLDGKRWGDPVAYGTWSGDETDKYAIFEPQPAQYVRFQATSAANGKPFISIEDFSVWANDQFTPSPLGLGKWGPSVNFPLVPAAVFVNPTSGEVIAFSSFQRYGFHQANTNHSTLTSTCNLTARTVNERRVFNTNHDMFCPGTAYDADGRMVITGGVSDNQTTIYNPNTDEWKIGGVMNIRRGYQGSTTFSDGRIFVIGGSWAPEPPKPYGNRNGEMYDHKAKKWTEIDGCLARTLQTTEDWEGEYRSDNHMWLFGWKNNSIFHAGPAKTMNWITVTGTKGAVVGAGTRGEPGKPVDSDAMCGVAAMYDAVKGKILTAGGAPQYKYCDDEKTGDTHKPATNHAFIITLNNTNGTVNVKEAGGRMKFQRIFHHAVILPNGDTLVVGGQKLGQGFTDQTPVLTPEIYSPARGTNKDSWTPVATHSIARTYHSFGLLLQNATVLVGGGGLCGDGCEENHFDAQIYTPQYLLTQNGDPAPRPSITKLSPTAAPPGAILTITTKSAVAAASLLRYGSSTHSLNNDQRRIELDLNAAGTGTNFQYKVSIPSEKGIAIPGYWMLFVIDALGVPSEAKNVQIQIAT</sequence>
<keyword evidence="1 2" id="KW-0732">Signal</keyword>
<evidence type="ECO:0000256" key="1">
    <source>
        <dbReference type="ARBA" id="ARBA00022729"/>
    </source>
</evidence>
<dbReference type="InterPro" id="IPR014756">
    <property type="entry name" value="Ig_E-set"/>
</dbReference>
<evidence type="ECO:0000313" key="5">
    <source>
        <dbReference type="Proteomes" id="UP000750711"/>
    </source>
</evidence>
<dbReference type="InterPro" id="IPR000421">
    <property type="entry name" value="FA58C"/>
</dbReference>
<dbReference type="InterPro" id="IPR037293">
    <property type="entry name" value="Gal_Oxidase_central_sf"/>
</dbReference>
<dbReference type="SUPFAM" id="SSF49785">
    <property type="entry name" value="Galactose-binding domain-like"/>
    <property type="match status" value="1"/>
</dbReference>
<dbReference type="AlphaFoldDB" id="A0A9P8L9T4"/>
<feature type="signal peptide" evidence="2">
    <location>
        <begin position="1"/>
        <end position="20"/>
    </location>
</feature>
<dbReference type="SUPFAM" id="SSF81296">
    <property type="entry name" value="E set domains"/>
    <property type="match status" value="1"/>
</dbReference>
<protein>
    <recommendedName>
        <fullName evidence="3">F5/8 type C domain-containing protein</fullName>
    </recommendedName>
</protein>
<keyword evidence="5" id="KW-1185">Reference proteome</keyword>
<feature type="domain" description="F5/8 type C" evidence="3">
    <location>
        <begin position="100"/>
        <end position="215"/>
    </location>
</feature>
<dbReference type="Proteomes" id="UP000750711">
    <property type="component" value="Unassembled WGS sequence"/>
</dbReference>
<dbReference type="Gene3D" id="2.60.40.10">
    <property type="entry name" value="Immunoglobulins"/>
    <property type="match status" value="1"/>
</dbReference>
<organism evidence="4 5">
    <name type="scientific">Trichoglossum hirsutum</name>
    <dbReference type="NCBI Taxonomy" id="265104"/>
    <lineage>
        <taxon>Eukaryota</taxon>
        <taxon>Fungi</taxon>
        <taxon>Dikarya</taxon>
        <taxon>Ascomycota</taxon>
        <taxon>Pezizomycotina</taxon>
        <taxon>Geoglossomycetes</taxon>
        <taxon>Geoglossales</taxon>
        <taxon>Geoglossaceae</taxon>
        <taxon>Trichoglossum</taxon>
    </lineage>
</organism>
<proteinExistence type="predicted"/>
<dbReference type="InterPro" id="IPR015202">
    <property type="entry name" value="GO-like_E_set"/>
</dbReference>
<dbReference type="EMBL" id="JAGHQM010000951">
    <property type="protein sequence ID" value="KAH0556983.1"/>
    <property type="molecule type" value="Genomic_DNA"/>
</dbReference>
<name>A0A9P8L9T4_9PEZI</name>
<dbReference type="CDD" id="cd02851">
    <property type="entry name" value="E_set_GO_C"/>
    <property type="match status" value="1"/>
</dbReference>
<reference evidence="4" key="1">
    <citation type="submission" date="2021-03" db="EMBL/GenBank/DDBJ databases">
        <title>Comparative genomics and phylogenomic investigation of the class Geoglossomycetes provide insights into ecological specialization and systematics.</title>
        <authorList>
            <person name="Melie T."/>
            <person name="Pirro S."/>
            <person name="Miller A.N."/>
            <person name="Quandt A."/>
        </authorList>
    </citation>
    <scope>NUCLEOTIDE SEQUENCE</scope>
    <source>
        <strain evidence="4">CAQ_001_2017</strain>
    </source>
</reference>
<dbReference type="InterPro" id="IPR008979">
    <property type="entry name" value="Galactose-bd-like_sf"/>
</dbReference>
<comment type="caution">
    <text evidence="4">The sequence shown here is derived from an EMBL/GenBank/DDBJ whole genome shotgun (WGS) entry which is preliminary data.</text>
</comment>
<gene>
    <name evidence="4" type="ORF">GP486_005227</name>
</gene>
<dbReference type="Pfam" id="PF00754">
    <property type="entry name" value="F5_F8_type_C"/>
    <property type="match status" value="1"/>
</dbReference>
<dbReference type="InterPro" id="IPR009880">
    <property type="entry name" value="Glyoxal_oxidase_N"/>
</dbReference>
<dbReference type="PANTHER" id="PTHR32208:SF68">
    <property type="entry name" value="GALACTOSE OXIDASE"/>
    <property type="match status" value="1"/>
</dbReference>
<accession>A0A9P8L9T4</accession>
<dbReference type="InterPro" id="IPR013783">
    <property type="entry name" value="Ig-like_fold"/>
</dbReference>
<dbReference type="PANTHER" id="PTHR32208">
    <property type="entry name" value="SECRETED PROTEIN-RELATED"/>
    <property type="match status" value="1"/>
</dbReference>
<evidence type="ECO:0000259" key="3">
    <source>
        <dbReference type="PROSITE" id="PS50022"/>
    </source>
</evidence>
<dbReference type="PROSITE" id="PS50022">
    <property type="entry name" value="FA58C_3"/>
    <property type="match status" value="1"/>
</dbReference>
<feature type="chain" id="PRO_5040429918" description="F5/8 type C domain-containing protein" evidence="2">
    <location>
        <begin position="21"/>
        <end position="737"/>
    </location>
</feature>
<evidence type="ECO:0000256" key="2">
    <source>
        <dbReference type="SAM" id="SignalP"/>
    </source>
</evidence>
<dbReference type="Pfam" id="PF07250">
    <property type="entry name" value="Glyoxal_oxid_N"/>
    <property type="match status" value="1"/>
</dbReference>
<dbReference type="Pfam" id="PF09118">
    <property type="entry name" value="GO-like_E_set"/>
    <property type="match status" value="1"/>
</dbReference>
<dbReference type="InterPro" id="IPR011043">
    <property type="entry name" value="Gal_Oxase/kelch_b-propeller"/>
</dbReference>
<dbReference type="Gene3D" id="2.130.10.80">
    <property type="entry name" value="Galactose oxidase/kelch, beta-propeller"/>
    <property type="match status" value="1"/>
</dbReference>
<dbReference type="SUPFAM" id="SSF50965">
    <property type="entry name" value="Galactose oxidase, central domain"/>
    <property type="match status" value="1"/>
</dbReference>
<dbReference type="Gene3D" id="2.60.120.260">
    <property type="entry name" value="Galactose-binding domain-like"/>
    <property type="match status" value="1"/>
</dbReference>